<evidence type="ECO:0000259" key="1">
    <source>
        <dbReference type="Pfam" id="PF18962"/>
    </source>
</evidence>
<evidence type="ECO:0000313" key="3">
    <source>
        <dbReference type="Proteomes" id="UP000625551"/>
    </source>
</evidence>
<sequence>MNQILPIVRATLVGLLLTLLVTLQLSAQTKGLIVKPALGAGKAVLDPNGDGYVSSPATPPGFKFNDVQESEIPYKALPLPAGEVLGDLLRGPTDGFSDFAFLFGNVDPVYTYLSNGNLMFRFRLGGIAPNSKGYSILIDTDNKFGNTGPNADPNYTAANPGFEVEIVLATGFGVRLYNVDGVSSPAVGSQLVNLPYDQYAQKAIAYTTNGGSADYFYDFYIPFSEITSRIPSFTASTPVRMVANTVMSAQHSALAGPISDVGGIDDRLYAGNYAAAFTNIIQNVVASPLNTSSSSDFPAIRANAPVITGTYTSGTSTSSNPLRVNGTSSEPAGTTITVYRNGVMLGTTTVGSNGTWTYTLPTGSELVAGDKLTATATVSGKSVSNLSNEAVVYAPSFTCNRSATPTITDSSDKGFIGTVPAGVAAGSIIRIYKVGEPEAPAAGVPDIPVSANGTWGWNCTDGVGATNPNSGKGCIAGSGDLGAGSYYAVLFENNKCASARSNDICIKTKTNTAAPTLAQSTITASTSSLNGTAPAGATVSVLINSTYANRTVASSTGTWTVSNLVFKAGDIVNVLAVSAGECASARSAVQRTVVSEITAAPIVNGPIRAGATSISGTSTEPAGTVITVMRNGTSICGTSCPVVDSFGNWTLSGISSSTLATGNTVTATATAAGKGVSSASNSVTVSAVTAAPAIPVITGNYTEGATSVSGTGPANTDINLYIDGFYLGKVRSTSTNWTIEGLSGSDIEKLLYAGGILTATSGTIGTNESAASNSVMVQCSTTIPDRTKSVTAAASAICQNSSAIIRIGNSEPGISYVLRNDANTADLSSAVMGTGTDISLTSYPLTASQKIRVSAMRGESPICGSVLLNNSVDITVNPNPSAFTVAAQSNQVCTGSKAFVNVSNSQSNVSYQLRNKSDNSAVGTAVAGTGGQITLETPVLTTAGNFTYYVQATSGIAPTFCGTQMSNEVTITVNKAPANDLAVTAAASTICQNSSAIIRISNSEPGISYVLRNDANTADLSAAVTGTGNQISLTSYALSASQKIRVLARNTGSSICNSALLNNSVDITVNPNPVAFTAAAQSNQVCAGSKVFVNVSNSQSNVSYQLRNKSDNSAVGTAVTGTGGQITLETPALTTAGSYTYYVQATGVAPTNCGSQVSGDIAITVNPNPVAFTAAAQSNQVCTGSKAFINVSSSQTKVSYQLRNKSDNSAVGTAVTGTGGQITLETPALTTAGSYTYYVQATGVAPTNCGSQVSSDITITVNRTPNSTLAVSAAASAICQNSSAIIRVSNSELGISYVLRNDANTANLSDAVAGTGGEISLTSYSLTTSQRIRVNAISSSCGTIALTNTADITVNPNPTAYAVTAQNSQVCVGSKAFINVSSSQTNVSYQLRNKSDNSAVGTAVTGTGGQITLETPALNTAGSYTYYVQATSGTAPTNCSSQMSNDVTITVNRFPAKDLEIVETSSQNTDGTQNLVVVKSEVNVLYQLMIEDRNIGSPVMGNGGDIVLVSEKVTSESVTYTVRAQNATSGCSVMLTNSITLQRITPLPVELTLFKATLQNGQVLLQWQTASELNNERFDVERSTNGRNFTKIGVVTGKGTSSVVNKYSFTDKNPMAGVSYYRLRQVDYDGTFEFSKVVAISAQGITNELALKAYPNPASDILKATISVPAAQSAELALYDVSGRRVLQQQINLEPGINTFEVSVNHLQSGVYILSIQGKDMKHSTRIVKN</sequence>
<name>A0ABR7XFX1_9BACT</name>
<keyword evidence="3" id="KW-1185">Reference proteome</keyword>
<dbReference type="InterPro" id="IPR026444">
    <property type="entry name" value="Secre_tail"/>
</dbReference>
<protein>
    <submittedName>
        <fullName evidence="2">T9SS type A sorting domain-containing protein</fullName>
    </submittedName>
</protein>
<dbReference type="RefSeq" id="WP_191183307.1">
    <property type="nucleotide sequence ID" value="NZ_JACXAJ010000002.1"/>
</dbReference>
<dbReference type="EMBL" id="JACXAJ010000002">
    <property type="protein sequence ID" value="MBD1397190.1"/>
    <property type="molecule type" value="Genomic_DNA"/>
</dbReference>
<gene>
    <name evidence="2" type="ORF">H9Q13_08445</name>
</gene>
<organism evidence="2 3">
    <name type="scientific">Pontibacter aquaedesilientis</name>
    <dbReference type="NCBI Taxonomy" id="2766980"/>
    <lineage>
        <taxon>Bacteria</taxon>
        <taxon>Pseudomonadati</taxon>
        <taxon>Bacteroidota</taxon>
        <taxon>Cytophagia</taxon>
        <taxon>Cytophagales</taxon>
        <taxon>Hymenobacteraceae</taxon>
        <taxon>Pontibacter</taxon>
    </lineage>
</organism>
<dbReference type="Proteomes" id="UP000625551">
    <property type="component" value="Unassembled WGS sequence"/>
</dbReference>
<dbReference type="NCBIfam" id="TIGR04183">
    <property type="entry name" value="Por_Secre_tail"/>
    <property type="match status" value="1"/>
</dbReference>
<dbReference type="Pfam" id="PF18962">
    <property type="entry name" value="Por_Secre_tail"/>
    <property type="match status" value="1"/>
</dbReference>
<accession>A0ABR7XFX1</accession>
<dbReference type="InterPro" id="IPR013783">
    <property type="entry name" value="Ig-like_fold"/>
</dbReference>
<proteinExistence type="predicted"/>
<feature type="domain" description="Secretion system C-terminal sorting" evidence="1">
    <location>
        <begin position="1654"/>
        <end position="1726"/>
    </location>
</feature>
<evidence type="ECO:0000313" key="2">
    <source>
        <dbReference type="EMBL" id="MBD1397190.1"/>
    </source>
</evidence>
<comment type="caution">
    <text evidence="2">The sequence shown here is derived from an EMBL/GenBank/DDBJ whole genome shotgun (WGS) entry which is preliminary data.</text>
</comment>
<dbReference type="Gene3D" id="2.60.40.10">
    <property type="entry name" value="Immunoglobulins"/>
    <property type="match status" value="2"/>
</dbReference>
<reference evidence="2 3" key="1">
    <citation type="submission" date="2020-09" db="EMBL/GenBank/DDBJ databases">
        <title>Genome sequencing and assembly of Pontibacter sp.</title>
        <authorList>
            <person name="Chhetri G."/>
        </authorList>
    </citation>
    <scope>NUCLEOTIDE SEQUENCE [LARGE SCALE GENOMIC DNA]</scope>
    <source>
        <strain evidence="2 3">JH31</strain>
    </source>
</reference>